<evidence type="ECO:0000259" key="1">
    <source>
        <dbReference type="PROSITE" id="PS50177"/>
    </source>
</evidence>
<dbReference type="GO" id="GO:0006913">
    <property type="term" value="P:nucleocytoplasmic transport"/>
    <property type="evidence" value="ECO:0007669"/>
    <property type="project" value="InterPro"/>
</dbReference>
<dbReference type="KEGG" id="bcom:BAUCODRAFT_329773"/>
<feature type="domain" description="NTF2" evidence="1">
    <location>
        <begin position="16"/>
        <end position="166"/>
    </location>
</feature>
<dbReference type="OrthoDB" id="25408at2759"/>
<dbReference type="AlphaFoldDB" id="M2MJK7"/>
<reference evidence="2 3" key="1">
    <citation type="journal article" date="2012" name="PLoS Pathog.">
        <title>Diverse lifestyles and strategies of plant pathogenesis encoded in the genomes of eighteen Dothideomycetes fungi.</title>
        <authorList>
            <person name="Ohm R.A."/>
            <person name="Feau N."/>
            <person name="Henrissat B."/>
            <person name="Schoch C.L."/>
            <person name="Horwitz B.A."/>
            <person name="Barry K.W."/>
            <person name="Condon B.J."/>
            <person name="Copeland A.C."/>
            <person name="Dhillon B."/>
            <person name="Glaser F."/>
            <person name="Hesse C.N."/>
            <person name="Kosti I."/>
            <person name="LaButti K."/>
            <person name="Lindquist E.A."/>
            <person name="Lucas S."/>
            <person name="Salamov A.A."/>
            <person name="Bradshaw R.E."/>
            <person name="Ciuffetti L."/>
            <person name="Hamelin R.C."/>
            <person name="Kema G.H.J."/>
            <person name="Lawrence C."/>
            <person name="Scott J.A."/>
            <person name="Spatafora J.W."/>
            <person name="Turgeon B.G."/>
            <person name="de Wit P.J.G.M."/>
            <person name="Zhong S."/>
            <person name="Goodwin S.B."/>
            <person name="Grigoriev I.V."/>
        </authorList>
    </citation>
    <scope>NUCLEOTIDE SEQUENCE [LARGE SCALE GENOMIC DNA]</scope>
    <source>
        <strain evidence="2 3">UAMH 10762</strain>
    </source>
</reference>
<organism evidence="2 3">
    <name type="scientific">Baudoinia panamericana (strain UAMH 10762)</name>
    <name type="common">Angels' share fungus</name>
    <name type="synonym">Baudoinia compniacensis (strain UAMH 10762)</name>
    <dbReference type="NCBI Taxonomy" id="717646"/>
    <lineage>
        <taxon>Eukaryota</taxon>
        <taxon>Fungi</taxon>
        <taxon>Dikarya</taxon>
        <taxon>Ascomycota</taxon>
        <taxon>Pezizomycotina</taxon>
        <taxon>Dothideomycetes</taxon>
        <taxon>Dothideomycetidae</taxon>
        <taxon>Mycosphaerellales</taxon>
        <taxon>Teratosphaeriaceae</taxon>
        <taxon>Baudoinia</taxon>
    </lineage>
</organism>
<dbReference type="Gene3D" id="3.10.450.50">
    <property type="match status" value="1"/>
</dbReference>
<dbReference type="InterPro" id="IPR045875">
    <property type="entry name" value="NTF2"/>
</dbReference>
<dbReference type="GeneID" id="19111913"/>
<name>M2MJK7_BAUPA</name>
<dbReference type="Proteomes" id="UP000011761">
    <property type="component" value="Unassembled WGS sequence"/>
</dbReference>
<dbReference type="EMBL" id="KB445564">
    <property type="protein sequence ID" value="EMC91478.1"/>
    <property type="molecule type" value="Genomic_DNA"/>
</dbReference>
<evidence type="ECO:0000313" key="2">
    <source>
        <dbReference type="EMBL" id="EMC91478.1"/>
    </source>
</evidence>
<dbReference type="RefSeq" id="XP_007681780.1">
    <property type="nucleotide sequence ID" value="XM_007683590.1"/>
</dbReference>
<proteinExistence type="predicted"/>
<dbReference type="PROSITE" id="PS50177">
    <property type="entry name" value="NTF2_DOMAIN"/>
    <property type="match status" value="1"/>
</dbReference>
<dbReference type="eggNOG" id="ENOG502SVU3">
    <property type="taxonomic scope" value="Eukaryota"/>
</dbReference>
<gene>
    <name evidence="2" type="ORF">BAUCODRAFT_329773</name>
</gene>
<dbReference type="STRING" id="717646.M2MJK7"/>
<evidence type="ECO:0000313" key="3">
    <source>
        <dbReference type="Proteomes" id="UP000011761"/>
    </source>
</evidence>
<dbReference type="InterPro" id="IPR018222">
    <property type="entry name" value="Nuclear_transport_factor_2_euk"/>
</dbReference>
<sequence>MATLTETDYARVSTDAAERFVDLYYSALDGSRSSIKTYYVPTIVQDNGRGLPSISYNGELLADSAAFQERWEKQMPWTHFEAQSVNVHVMNPTMMPGAGRSKKDAEHNMSLIVQVSGSVRLGERREGPLRGFSDSFVLVPNAELSRAAGKGGHGRPWLIQSQTFRFVV</sequence>
<keyword evidence="3" id="KW-1185">Reference proteome</keyword>
<dbReference type="InterPro" id="IPR032710">
    <property type="entry name" value="NTF2-like_dom_sf"/>
</dbReference>
<dbReference type="OMA" id="VPNWDAM"/>
<dbReference type="PANTHER" id="PTHR12612">
    <property type="entry name" value="NUCLEAR TRANSPORT FACTOR 2"/>
    <property type="match status" value="1"/>
</dbReference>
<protein>
    <recommendedName>
        <fullName evidence="1">NTF2 domain-containing protein</fullName>
    </recommendedName>
</protein>
<accession>M2MJK7</accession>
<dbReference type="HOGENOM" id="CLU_112120_1_0_1"/>
<dbReference type="SUPFAM" id="SSF54427">
    <property type="entry name" value="NTF2-like"/>
    <property type="match status" value="1"/>
</dbReference>